<dbReference type="Gene3D" id="1.10.760.10">
    <property type="entry name" value="Cytochrome c-like domain"/>
    <property type="match status" value="1"/>
</dbReference>
<comment type="caution">
    <text evidence="9">The sequence shown here is derived from an EMBL/GenBank/DDBJ whole genome shotgun (WGS) entry which is preliminary data.</text>
</comment>
<evidence type="ECO:0000256" key="2">
    <source>
        <dbReference type="ARBA" id="ARBA00022617"/>
    </source>
</evidence>
<evidence type="ECO:0000256" key="3">
    <source>
        <dbReference type="ARBA" id="ARBA00022723"/>
    </source>
</evidence>
<gene>
    <name evidence="9" type="ORF">KHU32_18635</name>
</gene>
<dbReference type="InterPro" id="IPR002327">
    <property type="entry name" value="Cyt_c_1A/1B"/>
</dbReference>
<feature type="chain" id="PRO_5046700342" evidence="7">
    <location>
        <begin position="21"/>
        <end position="128"/>
    </location>
</feature>
<dbReference type="InterPro" id="IPR009056">
    <property type="entry name" value="Cyt_c-like_dom"/>
</dbReference>
<proteinExistence type="predicted"/>
<dbReference type="EMBL" id="JAHCDA010000004">
    <property type="protein sequence ID" value="MBS7812972.1"/>
    <property type="molecule type" value="Genomic_DNA"/>
</dbReference>
<feature type="domain" description="Cytochrome c" evidence="8">
    <location>
        <begin position="21"/>
        <end position="124"/>
    </location>
</feature>
<reference evidence="9 10" key="1">
    <citation type="submission" date="2021-05" db="EMBL/GenBank/DDBJ databases">
        <title>Roseococcus sp. XZZS9, whole genome shotgun sequencing project.</title>
        <authorList>
            <person name="Zhao G."/>
            <person name="Shen L."/>
        </authorList>
    </citation>
    <scope>NUCLEOTIDE SEQUENCE [LARGE SCALE GENOMIC DNA]</scope>
    <source>
        <strain evidence="9 10">XZZS9</strain>
    </source>
</reference>
<dbReference type="SUPFAM" id="SSF46626">
    <property type="entry name" value="Cytochrome c"/>
    <property type="match status" value="1"/>
</dbReference>
<evidence type="ECO:0000256" key="7">
    <source>
        <dbReference type="SAM" id="SignalP"/>
    </source>
</evidence>
<dbReference type="RefSeq" id="WP_213671678.1">
    <property type="nucleotide sequence ID" value="NZ_JAHCDA010000004.1"/>
</dbReference>
<dbReference type="PANTHER" id="PTHR11961">
    <property type="entry name" value="CYTOCHROME C"/>
    <property type="match status" value="1"/>
</dbReference>
<keyword evidence="7" id="KW-0732">Signal</keyword>
<keyword evidence="2 6" id="KW-0349">Heme</keyword>
<accession>A0ABS5QHD5</accession>
<dbReference type="PROSITE" id="PS51007">
    <property type="entry name" value="CYTC"/>
    <property type="match status" value="1"/>
</dbReference>
<evidence type="ECO:0000256" key="1">
    <source>
        <dbReference type="ARBA" id="ARBA00022448"/>
    </source>
</evidence>
<evidence type="ECO:0000256" key="5">
    <source>
        <dbReference type="ARBA" id="ARBA00023004"/>
    </source>
</evidence>
<evidence type="ECO:0000313" key="9">
    <source>
        <dbReference type="EMBL" id="MBS7812972.1"/>
    </source>
</evidence>
<evidence type="ECO:0000256" key="4">
    <source>
        <dbReference type="ARBA" id="ARBA00022982"/>
    </source>
</evidence>
<feature type="signal peptide" evidence="7">
    <location>
        <begin position="1"/>
        <end position="20"/>
    </location>
</feature>
<evidence type="ECO:0000313" key="10">
    <source>
        <dbReference type="Proteomes" id="UP000766336"/>
    </source>
</evidence>
<keyword evidence="1" id="KW-0813">Transport</keyword>
<keyword evidence="5 6" id="KW-0408">Iron</keyword>
<evidence type="ECO:0000256" key="6">
    <source>
        <dbReference type="PROSITE-ProRule" id="PRU00433"/>
    </source>
</evidence>
<protein>
    <submittedName>
        <fullName evidence="9">Cytochrome c family protein</fullName>
    </submittedName>
</protein>
<keyword evidence="4" id="KW-0249">Electron transport</keyword>
<evidence type="ECO:0000259" key="8">
    <source>
        <dbReference type="PROSITE" id="PS51007"/>
    </source>
</evidence>
<dbReference type="InterPro" id="IPR036909">
    <property type="entry name" value="Cyt_c-like_dom_sf"/>
</dbReference>
<name>A0ABS5QHD5_9PROT</name>
<dbReference type="PRINTS" id="PR00604">
    <property type="entry name" value="CYTCHRMECIAB"/>
</dbReference>
<keyword evidence="3 6" id="KW-0479">Metal-binding</keyword>
<organism evidence="9 10">
    <name type="scientific">Roseococcus pinisoli</name>
    <dbReference type="NCBI Taxonomy" id="2835040"/>
    <lineage>
        <taxon>Bacteria</taxon>
        <taxon>Pseudomonadati</taxon>
        <taxon>Pseudomonadota</taxon>
        <taxon>Alphaproteobacteria</taxon>
        <taxon>Acetobacterales</taxon>
        <taxon>Roseomonadaceae</taxon>
        <taxon>Roseococcus</taxon>
    </lineage>
</organism>
<dbReference type="Pfam" id="PF00034">
    <property type="entry name" value="Cytochrom_C"/>
    <property type="match status" value="1"/>
</dbReference>
<sequence>MRFTIMAAALLAFAPWQAKAQDVAAGQRVFNQCRACHTINAGGRNGVGPNLHGVWDRAAGAVEGFRYSAPMRERAAAGLVWNEENLLAYITDPKAVVPRGSMSYVGLRNEQQRNDLMAYLREASTAAN</sequence>
<dbReference type="Proteomes" id="UP000766336">
    <property type="component" value="Unassembled WGS sequence"/>
</dbReference>
<keyword evidence="10" id="KW-1185">Reference proteome</keyword>